<dbReference type="InterPro" id="IPR002017">
    <property type="entry name" value="Spectrin_repeat"/>
</dbReference>
<dbReference type="InterPro" id="IPR012315">
    <property type="entry name" value="KASH"/>
</dbReference>
<keyword evidence="6 8" id="KW-0472">Membrane</keyword>
<feature type="region of interest" description="Disordered" evidence="10">
    <location>
        <begin position="1143"/>
        <end position="1241"/>
    </location>
</feature>
<feature type="domain" description="KASH" evidence="11">
    <location>
        <begin position="4343"/>
        <end position="4402"/>
    </location>
</feature>
<dbReference type="PANTHER" id="PTHR47535:SF10">
    <property type="entry name" value="MUSCLE-SPECIFIC PROTEIN 300 KDA"/>
    <property type="match status" value="1"/>
</dbReference>
<feature type="region of interest" description="Disordered" evidence="10">
    <location>
        <begin position="1"/>
        <end position="135"/>
    </location>
</feature>
<feature type="compositionally biased region" description="Basic and acidic residues" evidence="10">
    <location>
        <begin position="1905"/>
        <end position="1919"/>
    </location>
</feature>
<feature type="compositionally biased region" description="Basic and acidic residues" evidence="10">
    <location>
        <begin position="1359"/>
        <end position="1376"/>
    </location>
</feature>
<comment type="similarity">
    <text evidence="2">Belongs to the nesprin family.</text>
</comment>
<dbReference type="Pfam" id="PF00435">
    <property type="entry name" value="Spectrin"/>
    <property type="match status" value="3"/>
</dbReference>
<keyword evidence="7" id="KW-0539">Nucleus</keyword>
<evidence type="ECO:0000256" key="10">
    <source>
        <dbReference type="SAM" id="MobiDB-lite"/>
    </source>
</evidence>
<feature type="compositionally biased region" description="Basic and acidic residues" evidence="10">
    <location>
        <begin position="28"/>
        <end position="58"/>
    </location>
</feature>
<feature type="region of interest" description="Disordered" evidence="10">
    <location>
        <begin position="1069"/>
        <end position="1116"/>
    </location>
</feature>
<evidence type="ECO:0000259" key="11">
    <source>
        <dbReference type="PROSITE" id="PS51049"/>
    </source>
</evidence>
<keyword evidence="9" id="KW-0175">Coiled coil</keyword>
<feature type="coiled-coil region" evidence="9">
    <location>
        <begin position="4250"/>
        <end position="4277"/>
    </location>
</feature>
<feature type="compositionally biased region" description="Acidic residues" evidence="10">
    <location>
        <begin position="1815"/>
        <end position="1826"/>
    </location>
</feature>
<feature type="non-terminal residue" evidence="12">
    <location>
        <position position="1"/>
    </location>
</feature>
<evidence type="ECO:0000256" key="4">
    <source>
        <dbReference type="ARBA" id="ARBA00022737"/>
    </source>
</evidence>
<feature type="compositionally biased region" description="Basic and acidic residues" evidence="10">
    <location>
        <begin position="1180"/>
        <end position="1222"/>
    </location>
</feature>
<comment type="subcellular location">
    <subcellularLocation>
        <location evidence="1">Nucleus membrane</location>
    </subcellularLocation>
</comment>
<feature type="compositionally biased region" description="Basic and acidic residues" evidence="10">
    <location>
        <begin position="1387"/>
        <end position="1398"/>
    </location>
</feature>
<sequence>KPKKNKSKKSSGIKSDEVEIIPQSSESEITRAENSEVEGDIKTVKVEVPEERPEEPPTKPEQSGYSQEKIESIKSETCPEDQSIESIKSETCPEDQSIESIKSETPPENQSIDLKSWKPETPGAIEPAELPITQEIEKSLKIKIERENKLEESTEPPTPDDIKAAGFCLIDKEPEIFEEIIIIPPITPEDIPQVPPKCPLPKAKASSDLQSQSGASPVEICENTPAKVQFYIDEDDIVVISHSPRADKPLKILEIAQGRGEAGEDKVPAPGQSSNISELSMDTFWWNKHQYHTAERDFFESISSKSKQKVSTPLDKSNRDDDDSHGNSGNGGGHRDSINPHNTSSLPFTEKLVADLPGGMCSWNDYSTYLSIDNDTTRLDPRKFDSNDYSNRDDNDQTYYVASVSLITESMVSHSKNSSPHSTHLGRQSGESGNSLKLSAGDIEMKMESLTNGNLGFKESLEGDIRDLRVAVNGLEETLGNLPRDSLEKMLLTLVSIQGDLQIHDQVGTKLQEELSKVHPSANTQELAALLAGIRTRIVALLSQVDQGRMTLERAQVDQARREEEVLQYKKFLDETDVWLRALIMSFSQRHTFESYKALQDELTSKADRVSKLETLPEVNALAKGLRDALMEMKNKIFERQKELEGELLDNEDATIDQAPSIQDSPSWADVSLQTGQSLAGEAPAQLTKETSTSQIIGQGPEFQESIKVRKTADDTHDVLEIATRNITSRVERKDLVVDMKYQDAKQEQSATSELNIQHAPPQAFETVVVEPDDVTTEVVVDADGTRRIIVRKLKRTHQVSGGVKTFSEATMRGQQITLSRVTPDGDLEISTKKTYGGKVTTGAAQEFETEPQFSQSVIRGELEDIGPEGLPSPGEYQTKTSTVHALVQQVTRRVIKKTRRIIRKVTIIDGKETTSEEVIEEPEEVEIDDQDIPYISINVMKEEKTLPGDDVQGEELFAPESRPEDDVQEVKPEAEKMEDELIEESQVEEKIQSSGVEPTDKVEIEETEEISAVIGEEPRSSPPGGTEEVRDEEIIKEYESFGDDPKSIEVIDSIDPIGALTQSLIDSERSAILQSPESSGQPERLDNTDAPEDEQHPESTCKSFDAPVKIETPGIEVETGTLDVAKHQSSITVESVDVIGLIVPEDESRGDERDPGATGQSENLWEEPAHEGSQSPPGDVHRIIEEKIEDTAIESEGHPQEAEKSVVERVEISLSIKKESESPEASVSLRTTAERPEDEYLITKEEIKMELPETETIYNVITERAGPPVDQVGKSESETTASRKSRKKKKRGESLEKASESDTSIATTLGESTDINLPLSESPRQPSEQPQPDVLELTETSLTLSSHQEDTLEIGYEPEDRTTVEEVSLTHEDRSKKKKKKKKRLKDREMVDDEEKRSRIISSAVEVDTQTVLETRDVSIAPEEVPEEIPEEIPEVILEDRQIRKEEVHTEIQTSPTPVLDSGIQTTEVLRISEREECSIQTMTPEPTPREEGSVQTSPIAMERGMDQVEVHPEKETGEIEVQTTVEVNTSGIQTSPVEVIMTEIDTQTSQDTDAPLKELLDAEQQTTPPREDTPGFNLEDTSMQTSTPETTEVDVQTISVAPDTQHQVPANLIEPIVVATMETQTSPEDTPRISHQEIEVQTKSPEPMVESVIQTSPEPEIQGLEFPLEIINPSEQTSLEVKVITAEEEVQTLSPEPKETADSLIQIERGELILTKEESIQIIPETAEISLQTSEDNPEEEIRGVVEDTEKISVSQQVTVDLTDNFTMPEAKNLGIDRGISPIPEGSPADSSAIPLISPTEQSPDVIATKEEPIEEPIEKEDPESSQKGKPLIPTPVPSEKNSTETSLEIHVHATIDLSSYPSESTDTTHDTTITDEFSEPVSIDTEEKFRKRKKKKKKSKPPRAEEIHDSKPKDLESIFGQAMSSGTTEMKLSYSDVARKGSHDSEPEEDVVGIISSDLKLKGYEQYQKREKRSKEIGLRVEFEDPGNGEELRIRETLIGRAPGGDRVQVTMGMTEMNARGVLPGEISMETPEEPMDTSEEPISPMESVLEREDVLEAVQAFRPQIARRTQITRMMSDRLNNLQNAKHTSFLGNILHMAGLEDVSGESCVPDVQNQLTHLETAVDEENIVVVEETIVTIIEIISTWLETIEYRVFLGRNTGGGTNDDRKIKELQDEVHQVDDSLRQLDRMLRRVEPNYPEEERERIRECVEALESQVKAIEHVVMDEERLTSSELSRWEEFLNGVETMMKLVREHQEEFDGIVQEVGSTIWKLQELDRLENINRNHLWRTSSLMTAAKRMMRDYPGKIIPEEIFEAHDILQDIEHGINLERDRLIQLLSLAEEYEQTLQEFAQITDVAEELLAGPISVLSLEHLREEMQKHRKFFVNLNHCRAILESLEGNLDPETREKHSGLHEELHTRANNLLDRAASKAQQMALAASRWMMLEQGVKEERGWMGVAHQRVPDLSAVTSSDYHQYISLYQTLSSDIAGHKARLIQLLNIASGLEELITIEDPDDRYSDALDVVARLQDNVDSSLRYLLGFKESWCNRELLVNRLENWMARAERELGSVQNQWEGQMRQFWELKAQYEVHNNMRTESNVCFEQALRIIPLADEMVQRQFQGELQDRWHSIANRINSIQKSIADTISSEETPVDEKLRLLERELNELRVTIDGFHGVLKTEEELELYVERLSVMFERVCLIQDELGRLGMLPAAESERVGILLATARRIESQIGEEVDAAQLMGERLKALQRGLQRVRKAHTRQSLVLDQCEGCESQGSDVVAGGVDRCQQVGSELEVIWKEIMSLRQLLHTLPGGMRVSISAVGIERDISNLQDVHSELESRCARLLALLKNKLALWRRFERQLELVQQSVQEADYMMELLTVQGTVDYERLLKATERLEGLNGDLGAREVLIGELGEAAEPLRESCTPEVGERVDAAVNEAVQAWEDTRAELDALCTKYQRAVRLWEQYREASAAVKDFVDTQMGSVTNLPPEEAIKQVKVCEETLADHKERLAELRGLVAQIASDVGLDGDGPLHSEVEALGRRLEDVRETLSTLADTADARALNKELARGDLCQTKNFLDSVQQSLTTIPQGESKEQLNILRKHLLALTKTEPQLQSIKERTLEIAQEPSVVEVLQLWQRVFRETFQQYHRLSARLVRTEDVSAALRLWQEYLSHVQEFLSSDPPGDYNGLSEHRNLCEVHKNLLTDQQHLILSIRAEKGRDLSVAEQFNALTNIHNETLSKIMDRHASVRDRLDAWDKYREDLNKLLAWLKDIEREKSRLQLRFIHLRRLDKIITKIEALIERLPGGESQVDSLSDQQEALLADCEEALAVSVRMEHAANVQRVNNVRASLETWKDFVIRIRNLNAKHVEQTSVITKIFMEISQSLSSAFHAAPGSILQAREQLDSLSQFRVKLIHVTTDLENLGVTTEQLRECLSPSDMKNLNQHVSLLWQQHGDLEHQLALLAYRLGERVGLRGKWEKRLSRFLIWLTDAEIRIHSCDSGLEEPEEALRRLEGELHAEMALKQRELDWLQSTGEELVQMAESGEREKLKNSLEDVLDRWGRLMNAGKARANKLVDLMQTMNSLEKRIAEIRAWLGRVEMQLTEPFIVESKTQETINKKLKDHEHLQKTIEAESGNIGEVFNLCEILLSDCDAWKTSFNTEAIKSGMQGLEKRWKATCVRSAEKKRRIMSAWKIIQDLDRIEIDQKIWIDEVEVELSSMEETLDKVSKEDSEMTMNRARRVIKDIDAHRPALQILEQSYGRLAKGGIEPENLRNLTTGVRVILDRWHGLKPRGNAIVSALQREQKAYREFITAHGSAVVGLTQIDVRLTQVQHLMSDQMSNSRRRLGEVGEIERELEVMSGTLERADQLALGVMRDCHPEDVQAVQELVDEYQLLWQDIKSRVLRLKSELETDRGEVDEAVQVETLKFEQDSAVQVDTLPRLIRMTSCDAYLMELEAAIDECRGAIEGLEDAVAVEPVAGPGLAAAGKNIGKLIASCQSSVELARHLHGLLVQDDKFDHETARGREVEALGMRYSELLKRAREREQQIRDISDGGRLTCPLCCRRNWAQLDIDLWRLEKWLEYAEGTQSEQHSPPGNIEELEDIIQDHREFLLDLDSHKSIVVSLNIVGTHLADHTEDVERAEELRNRLAVANSRWEKVCQSAAKWQEALQGALMGNQQFHKIVDELVCWLEKTEASIRASEPIDLTENTNIIRSKYEKFKELRSDLERCEPRVLSLQEAANQLLEEHVDTRSRLQELRLRLQSLRRLTGIYALKLGAALGLDPKEVGLAATTSSLATLSQDLLDGASTSSGQPHDASSIDGDERDRTVLVRGYRFLGRVLRASLPIQALMLLLLGVASLVPAAEDDYSCMLSNNFARTFTPVVDYPNGPPPL</sequence>
<dbReference type="GO" id="GO:0005640">
    <property type="term" value="C:nuclear outer membrane"/>
    <property type="evidence" value="ECO:0007669"/>
    <property type="project" value="TreeGrafter"/>
</dbReference>
<evidence type="ECO:0000256" key="8">
    <source>
        <dbReference type="PROSITE-ProRule" id="PRU00385"/>
    </source>
</evidence>
<evidence type="ECO:0000313" key="12">
    <source>
        <dbReference type="EMBL" id="JAG79124.1"/>
    </source>
</evidence>
<gene>
    <name evidence="12" type="primary">SYNE1_2</name>
    <name evidence="12" type="ORF">g.68626</name>
</gene>
<feature type="region of interest" description="Disordered" evidence="10">
    <location>
        <begin position="1563"/>
        <end position="1592"/>
    </location>
</feature>
<evidence type="ECO:0000256" key="2">
    <source>
        <dbReference type="ARBA" id="ARBA00008619"/>
    </source>
</evidence>
<dbReference type="InterPro" id="IPR018159">
    <property type="entry name" value="Spectrin/alpha-actinin"/>
</dbReference>
<feature type="compositionally biased region" description="Polar residues" evidence="10">
    <location>
        <begin position="1302"/>
        <end position="1316"/>
    </location>
</feature>
<dbReference type="GO" id="GO:0034993">
    <property type="term" value="C:meiotic nuclear membrane microtubule tethering complex"/>
    <property type="evidence" value="ECO:0007669"/>
    <property type="project" value="TreeGrafter"/>
</dbReference>
<feature type="coiled-coil region" evidence="9">
    <location>
        <begin position="2173"/>
        <end position="2233"/>
    </location>
</feature>
<feature type="compositionally biased region" description="Basic and acidic residues" evidence="10">
    <location>
        <begin position="1147"/>
        <end position="1156"/>
    </location>
</feature>
<dbReference type="SMART" id="SM01249">
    <property type="entry name" value="KASH"/>
    <property type="match status" value="1"/>
</dbReference>
<dbReference type="InterPro" id="IPR052403">
    <property type="entry name" value="LINC-complex_assoc"/>
</dbReference>
<reference evidence="12" key="1">
    <citation type="submission" date="2015-01" db="EMBL/GenBank/DDBJ databases">
        <title>Transcriptome Assembly of Fopius arisanus.</title>
        <authorList>
            <person name="Geib S."/>
        </authorList>
    </citation>
    <scope>NUCLEOTIDE SEQUENCE</scope>
</reference>
<keyword evidence="4" id="KW-0677">Repeat</keyword>
<dbReference type="GO" id="GO:0051015">
    <property type="term" value="F:actin filament binding"/>
    <property type="evidence" value="ECO:0007669"/>
    <property type="project" value="TreeGrafter"/>
</dbReference>
<feature type="compositionally biased region" description="Basic residues" evidence="10">
    <location>
        <begin position="1"/>
        <end position="11"/>
    </location>
</feature>
<keyword evidence="3 8" id="KW-0812">Transmembrane</keyword>
<feature type="compositionally biased region" description="Polar residues" evidence="10">
    <location>
        <begin position="1073"/>
        <end position="1082"/>
    </location>
</feature>
<dbReference type="GO" id="GO:0005737">
    <property type="term" value="C:cytoplasm"/>
    <property type="evidence" value="ECO:0007669"/>
    <property type="project" value="TreeGrafter"/>
</dbReference>
<dbReference type="SUPFAM" id="SSF46966">
    <property type="entry name" value="Spectrin repeat"/>
    <property type="match status" value="8"/>
</dbReference>
<feature type="region of interest" description="Disordered" evidence="10">
    <location>
        <begin position="302"/>
        <end position="344"/>
    </location>
</feature>
<dbReference type="PANTHER" id="PTHR47535">
    <property type="entry name" value="MUSCLE-SPECIFIC PROTEIN 300 KDA, ISOFORM G"/>
    <property type="match status" value="1"/>
</dbReference>
<dbReference type="Gene3D" id="1.20.58.60">
    <property type="match status" value="6"/>
</dbReference>
<feature type="region of interest" description="Disordered" evidence="10">
    <location>
        <begin position="411"/>
        <end position="436"/>
    </location>
</feature>
<feature type="topological domain" description="Cytoplasmic" evidence="8">
    <location>
        <begin position="1"/>
        <end position="4351"/>
    </location>
</feature>
<feature type="compositionally biased region" description="Basic residues" evidence="10">
    <location>
        <begin position="1377"/>
        <end position="1386"/>
    </location>
</feature>
<accession>A0A0C9R924</accession>
<organism evidence="12">
    <name type="scientific">Fopius arisanus</name>
    <dbReference type="NCBI Taxonomy" id="64838"/>
    <lineage>
        <taxon>Eukaryota</taxon>
        <taxon>Metazoa</taxon>
        <taxon>Ecdysozoa</taxon>
        <taxon>Arthropoda</taxon>
        <taxon>Hexapoda</taxon>
        <taxon>Insecta</taxon>
        <taxon>Pterygota</taxon>
        <taxon>Neoptera</taxon>
        <taxon>Endopterygota</taxon>
        <taxon>Hymenoptera</taxon>
        <taxon>Apocrita</taxon>
        <taxon>Ichneumonoidea</taxon>
        <taxon>Braconidae</taxon>
        <taxon>Opiinae</taxon>
        <taxon>Fopius</taxon>
    </lineage>
</organism>
<feature type="region of interest" description="Disordered" evidence="10">
    <location>
        <begin position="982"/>
        <end position="1033"/>
    </location>
</feature>
<keyword evidence="5" id="KW-1133">Transmembrane helix</keyword>
<dbReference type="EMBL" id="GBYB01009357">
    <property type="protein sequence ID" value="JAG79124.1"/>
    <property type="molecule type" value="Transcribed_RNA"/>
</dbReference>
<dbReference type="PROSITE" id="PS51049">
    <property type="entry name" value="KASH"/>
    <property type="match status" value="1"/>
</dbReference>
<feature type="region of interest" description="Disordered" evidence="10">
    <location>
        <begin position="1262"/>
        <end position="1398"/>
    </location>
</feature>
<dbReference type="CDD" id="cd00176">
    <property type="entry name" value="SPEC"/>
    <property type="match status" value="2"/>
</dbReference>
<feature type="compositionally biased region" description="Polar residues" evidence="10">
    <location>
        <begin position="1581"/>
        <end position="1592"/>
    </location>
</feature>
<dbReference type="GO" id="GO:0007097">
    <property type="term" value="P:nuclear migration"/>
    <property type="evidence" value="ECO:0007669"/>
    <property type="project" value="TreeGrafter"/>
</dbReference>
<feature type="compositionally biased region" description="Polar residues" evidence="10">
    <location>
        <begin position="302"/>
        <end position="315"/>
    </location>
</feature>
<evidence type="ECO:0000256" key="9">
    <source>
        <dbReference type="SAM" id="Coils"/>
    </source>
</evidence>
<feature type="compositionally biased region" description="Basic residues" evidence="10">
    <location>
        <begin position="1893"/>
        <end position="1904"/>
    </location>
</feature>
<evidence type="ECO:0000256" key="1">
    <source>
        <dbReference type="ARBA" id="ARBA00004126"/>
    </source>
</evidence>
<protein>
    <submittedName>
        <fullName evidence="12">SYNE1_2 protein</fullName>
    </submittedName>
</protein>
<name>A0A0C9R924_9HYME</name>
<feature type="compositionally biased region" description="Low complexity" evidence="10">
    <location>
        <begin position="1318"/>
        <end position="1347"/>
    </location>
</feature>
<feature type="topological domain" description="Perinuclear space" evidence="8">
    <location>
        <begin position="4373"/>
        <end position="4402"/>
    </location>
</feature>
<dbReference type="SMART" id="SM00150">
    <property type="entry name" value="SPEC"/>
    <property type="match status" value="9"/>
</dbReference>
<dbReference type="FunFam" id="1.20.58.60:FF:000171">
    <property type="entry name" value="Uncharacterized protein, isoform B"/>
    <property type="match status" value="1"/>
</dbReference>
<proteinExistence type="inferred from homology"/>
<dbReference type="Pfam" id="PF10541">
    <property type="entry name" value="KASH"/>
    <property type="match status" value="1"/>
</dbReference>
<feature type="compositionally biased region" description="Basic and acidic residues" evidence="10">
    <location>
        <begin position="1084"/>
        <end position="1100"/>
    </location>
</feature>
<feature type="region of interest" description="Disordered" evidence="10">
    <location>
        <begin position="1778"/>
        <end position="1934"/>
    </location>
</feature>
<evidence type="ECO:0000256" key="6">
    <source>
        <dbReference type="ARBA" id="ARBA00023136"/>
    </source>
</evidence>
<evidence type="ECO:0000256" key="5">
    <source>
        <dbReference type="ARBA" id="ARBA00022989"/>
    </source>
</evidence>
<feature type="compositionally biased region" description="Basic and acidic residues" evidence="10">
    <location>
        <begin position="316"/>
        <end position="325"/>
    </location>
</feature>
<evidence type="ECO:0000256" key="7">
    <source>
        <dbReference type="ARBA" id="ARBA00023242"/>
    </source>
</evidence>
<evidence type="ECO:0000256" key="3">
    <source>
        <dbReference type="ARBA" id="ARBA00022692"/>
    </source>
</evidence>